<dbReference type="InterPro" id="IPR025501">
    <property type="entry name" value="MinD_FleN"/>
</dbReference>
<dbReference type="GO" id="GO:0005524">
    <property type="term" value="F:ATP binding"/>
    <property type="evidence" value="ECO:0007669"/>
    <property type="project" value="UniProtKB-KW"/>
</dbReference>
<keyword evidence="4" id="KW-1185">Reference proteome</keyword>
<protein>
    <submittedName>
        <fullName evidence="3">MinD/ParA family protein</fullName>
    </submittedName>
</protein>
<dbReference type="InterPro" id="IPR050625">
    <property type="entry name" value="ParA/MinD_ATPase"/>
</dbReference>
<dbReference type="GO" id="GO:0005829">
    <property type="term" value="C:cytosol"/>
    <property type="evidence" value="ECO:0007669"/>
    <property type="project" value="TreeGrafter"/>
</dbReference>
<dbReference type="InterPro" id="IPR033875">
    <property type="entry name" value="FlhG"/>
</dbReference>
<proteinExistence type="predicted"/>
<dbReference type="Proteomes" id="UP000613266">
    <property type="component" value="Unassembled WGS sequence"/>
</dbReference>
<keyword evidence="2" id="KW-0067">ATP-binding</keyword>
<evidence type="ECO:0000313" key="3">
    <source>
        <dbReference type="EMBL" id="MBH9578715.1"/>
    </source>
</evidence>
<dbReference type="Gene3D" id="3.40.50.300">
    <property type="entry name" value="P-loop containing nucleotide triphosphate hydrolases"/>
    <property type="match status" value="1"/>
</dbReference>
<name>A0A931J9U8_9BURK</name>
<dbReference type="InterPro" id="IPR033756">
    <property type="entry name" value="YlxH/NBP35"/>
</dbReference>
<dbReference type="AlphaFoldDB" id="A0A931J9U8"/>
<dbReference type="GO" id="GO:0051782">
    <property type="term" value="P:negative regulation of cell division"/>
    <property type="evidence" value="ECO:0007669"/>
    <property type="project" value="TreeGrafter"/>
</dbReference>
<evidence type="ECO:0000256" key="1">
    <source>
        <dbReference type="ARBA" id="ARBA00022741"/>
    </source>
</evidence>
<sequence length="252" mass="26872">MSNGAKTVAITSGKGGVGKTFVTANLAYALAARGQRVLVLDADLGLANLDVVLNLHPKLTLHDVFTEKCTLEQAILPAPGGFSVLLAGSGMVEYSRLTPEVRDKLLRIVDLVKPRYDWVLIDTGAGISDVVLYAVSLATDVLVVATPEPTSLTDAYATIKVLATQQQRRQVGLVLNQASRAGEGRVICTQLQTVLARFVDTSGNSFRLELMGEVRSDPAVRQAVLKRQLLLEQSPGTDAAQGLRALANRLIG</sequence>
<dbReference type="InterPro" id="IPR027417">
    <property type="entry name" value="P-loop_NTPase"/>
</dbReference>
<dbReference type="Pfam" id="PF10609">
    <property type="entry name" value="ParA"/>
    <property type="match status" value="1"/>
</dbReference>
<dbReference type="PANTHER" id="PTHR43384:SF4">
    <property type="entry name" value="CELLULOSE BIOSYNTHESIS PROTEIN BCSQ-RELATED"/>
    <property type="match status" value="1"/>
</dbReference>
<reference evidence="3" key="1">
    <citation type="submission" date="2020-12" db="EMBL/GenBank/DDBJ databases">
        <title>The genome sequence of Inhella sp. 1Y17.</title>
        <authorList>
            <person name="Liu Y."/>
        </authorList>
    </citation>
    <scope>NUCLEOTIDE SEQUENCE</scope>
    <source>
        <strain evidence="3">1Y17</strain>
    </source>
</reference>
<dbReference type="RefSeq" id="WP_198112484.1">
    <property type="nucleotide sequence ID" value="NZ_JAEDAK010000014.1"/>
</dbReference>
<gene>
    <name evidence="3" type="ORF">I7X39_17625</name>
</gene>
<organism evidence="3 4">
    <name type="scientific">Inhella proteolytica</name>
    <dbReference type="NCBI Taxonomy" id="2795029"/>
    <lineage>
        <taxon>Bacteria</taxon>
        <taxon>Pseudomonadati</taxon>
        <taxon>Pseudomonadota</taxon>
        <taxon>Betaproteobacteria</taxon>
        <taxon>Burkholderiales</taxon>
        <taxon>Sphaerotilaceae</taxon>
        <taxon>Inhella</taxon>
    </lineage>
</organism>
<comment type="caution">
    <text evidence="3">The sequence shown here is derived from an EMBL/GenBank/DDBJ whole genome shotgun (WGS) entry which is preliminary data.</text>
</comment>
<evidence type="ECO:0000256" key="2">
    <source>
        <dbReference type="ARBA" id="ARBA00022840"/>
    </source>
</evidence>
<evidence type="ECO:0000313" key="4">
    <source>
        <dbReference type="Proteomes" id="UP000613266"/>
    </source>
</evidence>
<dbReference type="CDD" id="cd02038">
    <property type="entry name" value="FlhG-like"/>
    <property type="match status" value="1"/>
</dbReference>
<dbReference type="GO" id="GO:0009898">
    <property type="term" value="C:cytoplasmic side of plasma membrane"/>
    <property type="evidence" value="ECO:0007669"/>
    <property type="project" value="TreeGrafter"/>
</dbReference>
<dbReference type="PIRSF" id="PIRSF003092">
    <property type="entry name" value="MinD"/>
    <property type="match status" value="1"/>
</dbReference>
<keyword evidence="1" id="KW-0547">Nucleotide-binding</keyword>
<dbReference type="PANTHER" id="PTHR43384">
    <property type="entry name" value="SEPTUM SITE-DETERMINING PROTEIN MIND HOMOLOG, CHLOROPLASTIC-RELATED"/>
    <property type="match status" value="1"/>
</dbReference>
<dbReference type="GO" id="GO:0016887">
    <property type="term" value="F:ATP hydrolysis activity"/>
    <property type="evidence" value="ECO:0007669"/>
    <property type="project" value="TreeGrafter"/>
</dbReference>
<dbReference type="EMBL" id="JAEDAK010000014">
    <property type="protein sequence ID" value="MBH9578715.1"/>
    <property type="molecule type" value="Genomic_DNA"/>
</dbReference>
<dbReference type="SUPFAM" id="SSF52540">
    <property type="entry name" value="P-loop containing nucleoside triphosphate hydrolases"/>
    <property type="match status" value="1"/>
</dbReference>
<accession>A0A931J9U8</accession>